<feature type="site" description="Important for catalytic activity, responsible for pKa modulation of the active site Glu and correct orientation of both the proton donor and substrate" evidence="5">
    <location>
        <position position="120"/>
    </location>
</feature>
<dbReference type="Proteomes" id="UP000460435">
    <property type="component" value="Unassembled WGS sequence"/>
</dbReference>
<dbReference type="SUPFAM" id="SSF75005">
    <property type="entry name" value="Arabinanase/levansucrase/invertase"/>
    <property type="match status" value="1"/>
</dbReference>
<evidence type="ECO:0000313" key="8">
    <source>
        <dbReference type="EMBL" id="NDL59439.1"/>
    </source>
</evidence>
<dbReference type="CDD" id="cd18617">
    <property type="entry name" value="GH43_XynB-like"/>
    <property type="match status" value="1"/>
</dbReference>
<name>A0A7K3M7Y8_9ACTN</name>
<evidence type="ECO:0000256" key="2">
    <source>
        <dbReference type="ARBA" id="ARBA00022801"/>
    </source>
</evidence>
<reference evidence="8 9" key="1">
    <citation type="submission" date="2019-11" db="EMBL/GenBank/DDBJ databases">
        <authorList>
            <person name="Li X.-J."/>
            <person name="Feng X.-M."/>
        </authorList>
    </citation>
    <scope>NUCLEOTIDE SEQUENCE [LARGE SCALE GENOMIC DNA]</scope>
    <source>
        <strain evidence="8 9">XMNu-373</strain>
    </source>
</reference>
<dbReference type="InterPro" id="IPR023296">
    <property type="entry name" value="Glyco_hydro_beta-prop_sf"/>
</dbReference>
<evidence type="ECO:0000256" key="6">
    <source>
        <dbReference type="RuleBase" id="RU361187"/>
    </source>
</evidence>
<evidence type="ECO:0000313" key="9">
    <source>
        <dbReference type="Proteomes" id="UP000460435"/>
    </source>
</evidence>
<organism evidence="8 9">
    <name type="scientific">Phytoactinopolyspora mesophila</name>
    <dbReference type="NCBI Taxonomy" id="2650750"/>
    <lineage>
        <taxon>Bacteria</taxon>
        <taxon>Bacillati</taxon>
        <taxon>Actinomycetota</taxon>
        <taxon>Actinomycetes</taxon>
        <taxon>Jiangellales</taxon>
        <taxon>Jiangellaceae</taxon>
        <taxon>Phytoactinopolyspora</taxon>
    </lineage>
</organism>
<comment type="similarity">
    <text evidence="1 6">Belongs to the glycosyl hydrolase 43 family.</text>
</comment>
<dbReference type="Pfam" id="PF17851">
    <property type="entry name" value="GH43_C2"/>
    <property type="match status" value="1"/>
</dbReference>
<dbReference type="EMBL" id="WLZY01000007">
    <property type="protein sequence ID" value="NDL59439.1"/>
    <property type="molecule type" value="Genomic_DNA"/>
</dbReference>
<dbReference type="Pfam" id="PF04616">
    <property type="entry name" value="Glyco_hydro_43"/>
    <property type="match status" value="1"/>
</dbReference>
<keyword evidence="3 6" id="KW-0326">Glycosidase</keyword>
<dbReference type="Gene3D" id="2.115.10.20">
    <property type="entry name" value="Glycosyl hydrolase domain, family 43"/>
    <property type="match status" value="1"/>
</dbReference>
<dbReference type="AlphaFoldDB" id="A0A7K3M7Y8"/>
<dbReference type="InterPro" id="IPR051795">
    <property type="entry name" value="Glycosyl_Hydrlase_43"/>
</dbReference>
<sequence length="480" mass="52454">MAQRPIIAGFHPDPSVCRVGGDYYLVTSSFEYFPGVPIFHSTDLRRWRQIGNVLDRAPQFQPGHPSSGGIFAPTLRAHDGRLWMVTTDVSGQGGQLIVTTDDPSGPWSDPVRVAAARGVDPDIAWDETGHAMMTWCSSAPELRGIVQAHVDPASGELLEEPRKIWSGTGLAFPEAPHLYRIGGWWYLMIAEGGTERGHCVSIARSRTSTGPFEPAPGNPILTHRSTADPVQNTGHADLVQGPDGEWAMVYLAVRPRGMTPMFHVNGRETFLAGVSWHDGWPQVDEHRYPVAEADHDIDDDLRAGPLHPRWISPDAEPGKLVSVDGDDVLLRGRDGPGLLATRVRDEHWTTRADIDPRDAVARLVLRIDDHHWYAVEADAAEVRATARIGPLESIVGQQVRAAPGPLTLVIRSVSATQQGPDDIELGVEERPGQITTLARLDGRYLSTEVAGGFTGRVIGVESRRGDSRLLRFRYTSAPGT</sequence>
<gene>
    <name evidence="8" type="ORF">F7O44_20410</name>
</gene>
<evidence type="ECO:0000256" key="4">
    <source>
        <dbReference type="PIRSR" id="PIRSR606710-1"/>
    </source>
</evidence>
<keyword evidence="9" id="KW-1185">Reference proteome</keyword>
<dbReference type="GO" id="GO:0005975">
    <property type="term" value="P:carbohydrate metabolic process"/>
    <property type="evidence" value="ECO:0007669"/>
    <property type="project" value="InterPro"/>
</dbReference>
<evidence type="ECO:0000256" key="3">
    <source>
        <dbReference type="ARBA" id="ARBA00023295"/>
    </source>
</evidence>
<comment type="caution">
    <text evidence="8">The sequence shown here is derived from an EMBL/GenBank/DDBJ whole genome shotgun (WGS) entry which is preliminary data.</text>
</comment>
<evidence type="ECO:0000256" key="5">
    <source>
        <dbReference type="PIRSR" id="PIRSR606710-2"/>
    </source>
</evidence>
<proteinExistence type="inferred from homology"/>
<dbReference type="Gene3D" id="2.60.120.200">
    <property type="match status" value="1"/>
</dbReference>
<accession>A0A7K3M7Y8</accession>
<protein>
    <submittedName>
        <fullName evidence="8">Family 43 glycosylhydrolase</fullName>
    </submittedName>
</protein>
<dbReference type="GO" id="GO:0004553">
    <property type="term" value="F:hydrolase activity, hydrolyzing O-glycosyl compounds"/>
    <property type="evidence" value="ECO:0007669"/>
    <property type="project" value="InterPro"/>
</dbReference>
<dbReference type="InterPro" id="IPR041542">
    <property type="entry name" value="GH43_C2"/>
</dbReference>
<dbReference type="InterPro" id="IPR006710">
    <property type="entry name" value="Glyco_hydro_43"/>
</dbReference>
<dbReference type="PANTHER" id="PTHR42812">
    <property type="entry name" value="BETA-XYLOSIDASE"/>
    <property type="match status" value="1"/>
</dbReference>
<feature type="active site" description="Proton acceptor" evidence="4">
    <location>
        <position position="13"/>
    </location>
</feature>
<dbReference type="InterPro" id="IPR013320">
    <property type="entry name" value="ConA-like_dom_sf"/>
</dbReference>
<keyword evidence="2 6" id="KW-0378">Hydrolase</keyword>
<dbReference type="SUPFAM" id="SSF49899">
    <property type="entry name" value="Concanavalin A-like lectins/glucanases"/>
    <property type="match status" value="1"/>
</dbReference>
<dbReference type="PANTHER" id="PTHR42812:SF12">
    <property type="entry name" value="BETA-XYLOSIDASE-RELATED"/>
    <property type="match status" value="1"/>
</dbReference>
<feature type="domain" description="Beta-xylosidase C-terminal Concanavalin A-like" evidence="7">
    <location>
        <begin position="305"/>
        <end position="460"/>
    </location>
</feature>
<evidence type="ECO:0000259" key="7">
    <source>
        <dbReference type="Pfam" id="PF17851"/>
    </source>
</evidence>
<evidence type="ECO:0000256" key="1">
    <source>
        <dbReference type="ARBA" id="ARBA00009865"/>
    </source>
</evidence>
<dbReference type="RefSeq" id="WP_162452122.1">
    <property type="nucleotide sequence ID" value="NZ_WLZY01000007.1"/>
</dbReference>
<feature type="active site" description="Proton donor" evidence="4">
    <location>
        <position position="174"/>
    </location>
</feature>